<dbReference type="Proteomes" id="UP001528672">
    <property type="component" value="Unassembled WGS sequence"/>
</dbReference>
<keyword evidence="3" id="KW-1185">Reference proteome</keyword>
<dbReference type="InterPro" id="IPR042100">
    <property type="entry name" value="Bug_dom1"/>
</dbReference>
<dbReference type="InterPro" id="IPR005064">
    <property type="entry name" value="BUG"/>
</dbReference>
<evidence type="ECO:0000256" key="1">
    <source>
        <dbReference type="ARBA" id="ARBA00006987"/>
    </source>
</evidence>
<dbReference type="PANTHER" id="PTHR42928">
    <property type="entry name" value="TRICARBOXYLATE-BINDING PROTEIN"/>
    <property type="match status" value="1"/>
</dbReference>
<dbReference type="Gene3D" id="3.40.190.10">
    <property type="entry name" value="Periplasmic binding protein-like II"/>
    <property type="match status" value="1"/>
</dbReference>
<dbReference type="PIRSF" id="PIRSF017082">
    <property type="entry name" value="YflP"/>
    <property type="match status" value="1"/>
</dbReference>
<dbReference type="PANTHER" id="PTHR42928:SF5">
    <property type="entry name" value="BLR1237 PROTEIN"/>
    <property type="match status" value="1"/>
</dbReference>
<name>A0ABT5ML47_9BURK</name>
<organism evidence="2 3">
    <name type="scientific">Curvibacter microcysteis</name>
    <dbReference type="NCBI Taxonomy" id="3026419"/>
    <lineage>
        <taxon>Bacteria</taxon>
        <taxon>Pseudomonadati</taxon>
        <taxon>Pseudomonadota</taxon>
        <taxon>Betaproteobacteria</taxon>
        <taxon>Burkholderiales</taxon>
        <taxon>Comamonadaceae</taxon>
        <taxon>Curvibacter</taxon>
    </lineage>
</organism>
<sequence length="352" mass="37028">MLRRLDLAQPYFHSNSVSVMNFLASVSRTLLSQAKLGIAILLTSATVAQAQDFPSRPITVIVPFSAGGPTDKVARDIAQIMGKQLQKPLIIENAAGAGGTIGTKKVVLAKNDGYTVLIHHIGMATAPSLYRHLGFDPLKDLEMVGEIADVPMVLLGAKAFPPASANELPAYLKANASNISLANAGIGSASHLCGLLLQSALQTELTTVPYKGTAPALSDLMGGQVNLMCDQTTNVSGQIKSGAVKPYAAMQTQRIQAFKDIPTAQEGGLPPIEVKIWHAMYAPKGTPAAIIDKLSAALQAAVQEPGFKSKMADLGAQAVTPARAQPASLRTHLGHEIDKWTPIIKKAGIYAD</sequence>
<evidence type="ECO:0000313" key="2">
    <source>
        <dbReference type="EMBL" id="MDD0815881.1"/>
    </source>
</evidence>
<dbReference type="Gene3D" id="3.40.190.150">
    <property type="entry name" value="Bordetella uptake gene, domain 1"/>
    <property type="match status" value="1"/>
</dbReference>
<dbReference type="Pfam" id="PF03401">
    <property type="entry name" value="TctC"/>
    <property type="match status" value="1"/>
</dbReference>
<dbReference type="SUPFAM" id="SSF53850">
    <property type="entry name" value="Periplasmic binding protein-like II"/>
    <property type="match status" value="1"/>
</dbReference>
<gene>
    <name evidence="2" type="ORF">PSQ39_14690</name>
</gene>
<comment type="similarity">
    <text evidence="1">Belongs to the UPF0065 (bug) family.</text>
</comment>
<accession>A0ABT5ML47</accession>
<comment type="caution">
    <text evidence="2">The sequence shown here is derived from an EMBL/GenBank/DDBJ whole genome shotgun (WGS) entry which is preliminary data.</text>
</comment>
<proteinExistence type="inferred from homology"/>
<dbReference type="EMBL" id="JAQSIO010000005">
    <property type="protein sequence ID" value="MDD0815881.1"/>
    <property type="molecule type" value="Genomic_DNA"/>
</dbReference>
<evidence type="ECO:0000313" key="3">
    <source>
        <dbReference type="Proteomes" id="UP001528672"/>
    </source>
</evidence>
<protein>
    <submittedName>
        <fullName evidence="2">Tripartite tricarboxylate transporter substrate-binding protein</fullName>
    </submittedName>
</protein>
<reference evidence="2 3" key="1">
    <citation type="submission" date="2023-02" db="EMBL/GenBank/DDBJ databases">
        <title>Bacterial whole genome sequence for Curvibacter sp. HBC28.</title>
        <authorList>
            <person name="Le V."/>
            <person name="Ko S.-R."/>
            <person name="Ahn C.-Y."/>
            <person name="Oh H.-M."/>
        </authorList>
    </citation>
    <scope>NUCLEOTIDE SEQUENCE [LARGE SCALE GENOMIC DNA]</scope>
    <source>
        <strain evidence="2 3">HBC28</strain>
    </source>
</reference>